<organism evidence="1 2">
    <name type="scientific">Armillaria ostoyae</name>
    <name type="common">Armillaria root rot fungus</name>
    <dbReference type="NCBI Taxonomy" id="47428"/>
    <lineage>
        <taxon>Eukaryota</taxon>
        <taxon>Fungi</taxon>
        <taxon>Dikarya</taxon>
        <taxon>Basidiomycota</taxon>
        <taxon>Agaricomycotina</taxon>
        <taxon>Agaricomycetes</taxon>
        <taxon>Agaricomycetidae</taxon>
        <taxon>Agaricales</taxon>
        <taxon>Marasmiineae</taxon>
        <taxon>Physalacriaceae</taxon>
        <taxon>Armillaria</taxon>
    </lineage>
</organism>
<accession>A0A284QRH9</accession>
<dbReference type="AlphaFoldDB" id="A0A284QRH9"/>
<sequence>MCRRRQNVYLRCGHTINLPEQIVRRILHDIIRLDLDIEYFPRFNARSLTASSVSSILRVVNHQVVYRPVGSTFAIQNSIPSISTGIVPLAPSTCSTKTTINNNKIL</sequence>
<dbReference type="OrthoDB" id="10497700at2759"/>
<protein>
    <submittedName>
        <fullName evidence="1">Uncharacterized protein</fullName>
    </submittedName>
</protein>
<proteinExistence type="predicted"/>
<keyword evidence="2" id="KW-1185">Reference proteome</keyword>
<evidence type="ECO:0000313" key="1">
    <source>
        <dbReference type="EMBL" id="SJK99001.1"/>
    </source>
</evidence>
<dbReference type="Proteomes" id="UP000219338">
    <property type="component" value="Unassembled WGS sequence"/>
</dbReference>
<gene>
    <name evidence="1" type="ORF">ARMOST_02282</name>
</gene>
<dbReference type="EMBL" id="FUEG01000001">
    <property type="protein sequence ID" value="SJK99001.1"/>
    <property type="molecule type" value="Genomic_DNA"/>
</dbReference>
<name>A0A284QRH9_ARMOS</name>
<evidence type="ECO:0000313" key="2">
    <source>
        <dbReference type="Proteomes" id="UP000219338"/>
    </source>
</evidence>
<reference evidence="2" key="1">
    <citation type="journal article" date="2017" name="Nat. Ecol. Evol.">
        <title>Genome expansion and lineage-specific genetic innovations in the forest pathogenic fungi Armillaria.</title>
        <authorList>
            <person name="Sipos G."/>
            <person name="Prasanna A.N."/>
            <person name="Walter M.C."/>
            <person name="O'Connor E."/>
            <person name="Balint B."/>
            <person name="Krizsan K."/>
            <person name="Kiss B."/>
            <person name="Hess J."/>
            <person name="Varga T."/>
            <person name="Slot J."/>
            <person name="Riley R."/>
            <person name="Boka B."/>
            <person name="Rigling D."/>
            <person name="Barry K."/>
            <person name="Lee J."/>
            <person name="Mihaltcheva S."/>
            <person name="LaButti K."/>
            <person name="Lipzen A."/>
            <person name="Waldron R."/>
            <person name="Moloney N.M."/>
            <person name="Sperisen C."/>
            <person name="Kredics L."/>
            <person name="Vagvoelgyi C."/>
            <person name="Patrignani A."/>
            <person name="Fitzpatrick D."/>
            <person name="Nagy I."/>
            <person name="Doyle S."/>
            <person name="Anderson J.B."/>
            <person name="Grigoriev I.V."/>
            <person name="Gueldener U."/>
            <person name="Muensterkoetter M."/>
            <person name="Nagy L.G."/>
        </authorList>
    </citation>
    <scope>NUCLEOTIDE SEQUENCE [LARGE SCALE GENOMIC DNA]</scope>
    <source>
        <strain evidence="2">C18/9</strain>
    </source>
</reference>